<evidence type="ECO:0000256" key="7">
    <source>
        <dbReference type="ARBA" id="ARBA00022989"/>
    </source>
</evidence>
<keyword evidence="4" id="KW-0677">Repeat</keyword>
<protein>
    <submittedName>
        <fullName evidence="14">Cadherin 17</fullName>
    </submittedName>
</protein>
<feature type="domain" description="Cadherin" evidence="13">
    <location>
        <begin position="563"/>
        <end position="663"/>
    </location>
</feature>
<feature type="domain" description="Cadherin" evidence="13">
    <location>
        <begin position="447"/>
        <end position="562"/>
    </location>
</feature>
<feature type="domain" description="Cadherin" evidence="13">
    <location>
        <begin position="27"/>
        <end position="120"/>
    </location>
</feature>
<dbReference type="FunFam" id="2.60.40.60:FF:000188">
    <property type="entry name" value="Cadherin 17"/>
    <property type="match status" value="1"/>
</dbReference>
<feature type="domain" description="Cadherin" evidence="13">
    <location>
        <begin position="331"/>
        <end position="445"/>
    </location>
</feature>
<dbReference type="Gene3D" id="2.60.40.60">
    <property type="entry name" value="Cadherins"/>
    <property type="match status" value="7"/>
</dbReference>
<dbReference type="GO" id="GO:0044331">
    <property type="term" value="P:cell-cell adhesion mediated by cadherin"/>
    <property type="evidence" value="ECO:0007669"/>
    <property type="project" value="TreeGrafter"/>
</dbReference>
<comment type="subcellular location">
    <subcellularLocation>
        <location evidence="1">Cell membrane</location>
    </subcellularLocation>
</comment>
<dbReference type="GO" id="GO:0007043">
    <property type="term" value="P:cell-cell junction assembly"/>
    <property type="evidence" value="ECO:0007669"/>
    <property type="project" value="TreeGrafter"/>
</dbReference>
<dbReference type="SUPFAM" id="SSF49313">
    <property type="entry name" value="Cadherin-like"/>
    <property type="match status" value="7"/>
</dbReference>
<name>A0A8C5WD59_9ANUR</name>
<dbReference type="GO" id="GO:0016339">
    <property type="term" value="P:calcium-dependent cell-cell adhesion via plasma membrane cell adhesion molecules"/>
    <property type="evidence" value="ECO:0007669"/>
    <property type="project" value="TreeGrafter"/>
</dbReference>
<accession>A0A8C5WD59</accession>
<sequence length="834" mass="93133">MIWHLVIFLFLIQIQGLALGQNEGPIVDTDIRTPEGPAATLYQFIPRDPAPVTFVLEGEVENAFQIQEHGIFRSTRLLDRETKNLYRLWVKTVNDEGRVIEGPSAVNVFVEDINDNVPIFNQSEYYGEAREKSRPGKTIIRVSATDADDPETPNAQLVYKIVYQIPDTKIMYFQINNHSGEISLTLNGSQLVDVHTEDSYELTVSVSDLSVRPFSANTKVVIKITENIWKSPSPITIVENSTEPHPIKITQVQWNDEGAIYEIHQRDKFRRFPFTIDQDGNINVTEPLDREEQSLYIFSAFAKNQNGIAFMRAIDIEVNVQDINDNPPTCPGPVTIFEIQENELVGSFIGELAATDLDEPGSRNALLRFRIVSQNPKIPEDGMFFLDEISGSFRLIKSGLDIDDVDLYIIKVNVTDQGSGLHPALSTLCEVHIKVIDVNDQIPIFETSDYGNVTVSEGLPLQTVIFEIQATDADQQFTGSSEIIYEIEEGEHKHLFVIDTDKETNRGYVKIFLPLDYETSKMHKLVIHARNPEPLFTGVEYNDSSITHLKVIVTDVDEVPQFESSILQKQVSEDIPIGTLLIKVVAIDPEGDDVIFGLKGDKRNWLWINETTGDIYTNAELDRETESSYQVQVTAKERKNPSMSSSVYLHIYLDDVNDNAPTLSSSYNGPVYCNPLSKPESLIFEGVDADSTPRNRGIRFSLVADEETNKNWTLSFVNITHAKLSMNHNYFPIGIHRVPVTLTDTGRPPLTSVVYVPVTICACSSDNHCISDSVEESFGKPSVGMALGILFGVLGVIGIIVAAVFISIDQKKKKQTKAPTSDAANATETVRLAS</sequence>
<dbReference type="SMART" id="SM00112">
    <property type="entry name" value="CA"/>
    <property type="match status" value="6"/>
</dbReference>
<dbReference type="InterPro" id="IPR002126">
    <property type="entry name" value="Cadherin-like_dom"/>
</dbReference>
<dbReference type="GeneTree" id="ENSGT00940000157655"/>
<keyword evidence="9" id="KW-0325">Glycoprotein</keyword>
<evidence type="ECO:0000256" key="5">
    <source>
        <dbReference type="ARBA" id="ARBA00022837"/>
    </source>
</evidence>
<evidence type="ECO:0000256" key="12">
    <source>
        <dbReference type="SAM" id="SignalP"/>
    </source>
</evidence>
<keyword evidence="2" id="KW-1003">Cell membrane</keyword>
<evidence type="ECO:0000259" key="13">
    <source>
        <dbReference type="PROSITE" id="PS50268"/>
    </source>
</evidence>
<keyword evidence="5 10" id="KW-0106">Calcium</keyword>
<evidence type="ECO:0000256" key="10">
    <source>
        <dbReference type="PROSITE-ProRule" id="PRU00043"/>
    </source>
</evidence>
<dbReference type="PANTHER" id="PTHR24027:SF419">
    <property type="entry name" value="CADHERIN-17"/>
    <property type="match status" value="1"/>
</dbReference>
<feature type="transmembrane region" description="Helical" evidence="11">
    <location>
        <begin position="783"/>
        <end position="808"/>
    </location>
</feature>
<dbReference type="GO" id="GO:0008013">
    <property type="term" value="F:beta-catenin binding"/>
    <property type="evidence" value="ECO:0007669"/>
    <property type="project" value="TreeGrafter"/>
</dbReference>
<keyword evidence="3 11" id="KW-0812">Transmembrane</keyword>
<reference evidence="14" key="2">
    <citation type="submission" date="2025-09" db="UniProtKB">
        <authorList>
            <consortium name="Ensembl"/>
        </authorList>
    </citation>
    <scope>IDENTIFICATION</scope>
</reference>
<dbReference type="FunFam" id="2.60.40.60:FF:000011">
    <property type="entry name" value="Cadherin 1"/>
    <property type="match status" value="1"/>
</dbReference>
<feature type="signal peptide" evidence="12">
    <location>
        <begin position="1"/>
        <end position="20"/>
    </location>
</feature>
<dbReference type="PANTHER" id="PTHR24027">
    <property type="entry name" value="CADHERIN-23"/>
    <property type="match status" value="1"/>
</dbReference>
<dbReference type="OrthoDB" id="9946173at2759"/>
<dbReference type="FunFam" id="2.60.40.60:FF:000020">
    <property type="entry name" value="Dachsous cadherin-related 1b"/>
    <property type="match status" value="1"/>
</dbReference>
<gene>
    <name evidence="14" type="primary">CDH17</name>
</gene>
<dbReference type="Ensembl" id="ENSLLET00000030682.1">
    <property type="protein sequence ID" value="ENSLLEP00000029544.1"/>
    <property type="gene ID" value="ENSLLEG00000018731.1"/>
</dbReference>
<dbReference type="PRINTS" id="PR00205">
    <property type="entry name" value="CADHERIN"/>
</dbReference>
<dbReference type="GO" id="GO:0034332">
    <property type="term" value="P:adherens junction organization"/>
    <property type="evidence" value="ECO:0007669"/>
    <property type="project" value="TreeGrafter"/>
</dbReference>
<evidence type="ECO:0000256" key="8">
    <source>
        <dbReference type="ARBA" id="ARBA00023136"/>
    </source>
</evidence>
<dbReference type="PROSITE" id="PS50268">
    <property type="entry name" value="CADHERIN_2"/>
    <property type="match status" value="6"/>
</dbReference>
<evidence type="ECO:0000313" key="15">
    <source>
        <dbReference type="Proteomes" id="UP000694569"/>
    </source>
</evidence>
<proteinExistence type="predicted"/>
<keyword evidence="8 11" id="KW-0472">Membrane</keyword>
<dbReference type="FunFam" id="2.60.40.60:FF:000019">
    <property type="entry name" value="Cadherin 2"/>
    <property type="match status" value="1"/>
</dbReference>
<evidence type="ECO:0000313" key="14">
    <source>
        <dbReference type="Ensembl" id="ENSLLEP00000029544.1"/>
    </source>
</evidence>
<keyword evidence="6" id="KW-0130">Cell adhesion</keyword>
<dbReference type="InterPro" id="IPR015919">
    <property type="entry name" value="Cadherin-like_sf"/>
</dbReference>
<organism evidence="14 15">
    <name type="scientific">Leptobrachium leishanense</name>
    <name type="common">Leishan spiny toad</name>
    <dbReference type="NCBI Taxonomy" id="445787"/>
    <lineage>
        <taxon>Eukaryota</taxon>
        <taxon>Metazoa</taxon>
        <taxon>Chordata</taxon>
        <taxon>Craniata</taxon>
        <taxon>Vertebrata</taxon>
        <taxon>Euteleostomi</taxon>
        <taxon>Amphibia</taxon>
        <taxon>Batrachia</taxon>
        <taxon>Anura</taxon>
        <taxon>Pelobatoidea</taxon>
        <taxon>Megophryidae</taxon>
        <taxon>Leptobrachium</taxon>
    </lineage>
</organism>
<dbReference type="Pfam" id="PF00028">
    <property type="entry name" value="Cadherin"/>
    <property type="match status" value="4"/>
</dbReference>
<dbReference type="CDD" id="cd11304">
    <property type="entry name" value="Cadherin_repeat"/>
    <property type="match status" value="6"/>
</dbReference>
<keyword evidence="12" id="KW-0732">Signal</keyword>
<dbReference type="InterPro" id="IPR039808">
    <property type="entry name" value="Cadherin"/>
</dbReference>
<dbReference type="InterPro" id="IPR020894">
    <property type="entry name" value="Cadherin_CS"/>
</dbReference>
<dbReference type="AlphaFoldDB" id="A0A8C5WD59"/>
<evidence type="ECO:0000256" key="6">
    <source>
        <dbReference type="ARBA" id="ARBA00022889"/>
    </source>
</evidence>
<dbReference type="GO" id="GO:0016477">
    <property type="term" value="P:cell migration"/>
    <property type="evidence" value="ECO:0007669"/>
    <property type="project" value="TreeGrafter"/>
</dbReference>
<dbReference type="GO" id="GO:0016342">
    <property type="term" value="C:catenin complex"/>
    <property type="evidence" value="ECO:0007669"/>
    <property type="project" value="TreeGrafter"/>
</dbReference>
<evidence type="ECO:0000256" key="9">
    <source>
        <dbReference type="ARBA" id="ARBA00023180"/>
    </source>
</evidence>
<keyword evidence="7 11" id="KW-1133">Transmembrane helix</keyword>
<dbReference type="PROSITE" id="PS00232">
    <property type="entry name" value="CADHERIN_1"/>
    <property type="match status" value="2"/>
</dbReference>
<keyword evidence="15" id="KW-1185">Reference proteome</keyword>
<feature type="chain" id="PRO_5034414360" evidence="12">
    <location>
        <begin position="21"/>
        <end position="834"/>
    </location>
</feature>
<feature type="domain" description="Cadherin" evidence="13">
    <location>
        <begin position="687"/>
        <end position="783"/>
    </location>
</feature>
<feature type="domain" description="Cadherin" evidence="13">
    <location>
        <begin position="121"/>
        <end position="330"/>
    </location>
</feature>
<evidence type="ECO:0000256" key="4">
    <source>
        <dbReference type="ARBA" id="ARBA00022737"/>
    </source>
</evidence>
<evidence type="ECO:0000256" key="1">
    <source>
        <dbReference type="ARBA" id="ARBA00004236"/>
    </source>
</evidence>
<dbReference type="GO" id="GO:0045296">
    <property type="term" value="F:cadherin binding"/>
    <property type="evidence" value="ECO:0007669"/>
    <property type="project" value="TreeGrafter"/>
</dbReference>
<evidence type="ECO:0000256" key="3">
    <source>
        <dbReference type="ARBA" id="ARBA00022692"/>
    </source>
</evidence>
<dbReference type="GO" id="GO:0000902">
    <property type="term" value="P:cell morphogenesis"/>
    <property type="evidence" value="ECO:0007669"/>
    <property type="project" value="TreeGrafter"/>
</dbReference>
<dbReference type="GO" id="GO:0007156">
    <property type="term" value="P:homophilic cell adhesion via plasma membrane adhesion molecules"/>
    <property type="evidence" value="ECO:0007669"/>
    <property type="project" value="InterPro"/>
</dbReference>
<dbReference type="Proteomes" id="UP000694569">
    <property type="component" value="Unplaced"/>
</dbReference>
<evidence type="ECO:0000256" key="2">
    <source>
        <dbReference type="ARBA" id="ARBA00022475"/>
    </source>
</evidence>
<dbReference type="GO" id="GO:0005912">
    <property type="term" value="C:adherens junction"/>
    <property type="evidence" value="ECO:0007669"/>
    <property type="project" value="TreeGrafter"/>
</dbReference>
<reference evidence="14" key="1">
    <citation type="submission" date="2025-08" db="UniProtKB">
        <authorList>
            <consortium name="Ensembl"/>
        </authorList>
    </citation>
    <scope>IDENTIFICATION</scope>
</reference>
<dbReference type="GO" id="GO:0005509">
    <property type="term" value="F:calcium ion binding"/>
    <property type="evidence" value="ECO:0007669"/>
    <property type="project" value="UniProtKB-UniRule"/>
</dbReference>
<evidence type="ECO:0000256" key="11">
    <source>
        <dbReference type="SAM" id="Phobius"/>
    </source>
</evidence>